<name>A0ABU0VZV4_9RHOB</name>
<protein>
    <submittedName>
        <fullName evidence="1">Uncharacterized protein</fullName>
    </submittedName>
</protein>
<evidence type="ECO:0000313" key="1">
    <source>
        <dbReference type="EMBL" id="MDQ2066730.1"/>
    </source>
</evidence>
<dbReference type="EMBL" id="JAVDBT010000008">
    <property type="protein sequence ID" value="MDQ2066730.1"/>
    <property type="molecule type" value="Genomic_DNA"/>
</dbReference>
<comment type="caution">
    <text evidence="1">The sequence shown here is derived from an EMBL/GenBank/DDBJ whole genome shotgun (WGS) entry which is preliminary data.</text>
</comment>
<proteinExistence type="predicted"/>
<gene>
    <name evidence="1" type="ORF">Q9295_10105</name>
</gene>
<sequence>MTRKFEVSAVRWTGDEVSFETITDFKADGSLLIMQHDGERITVLPMQHYEAVHLTPIPVH</sequence>
<keyword evidence="2" id="KW-1185">Reference proteome</keyword>
<dbReference type="Proteomes" id="UP001239680">
    <property type="component" value="Unassembled WGS sequence"/>
</dbReference>
<reference evidence="1 2" key="1">
    <citation type="submission" date="2023-08" db="EMBL/GenBank/DDBJ databases">
        <title>Characterization of two Paracoccaceae strains isolated from Phycosphere and proposal of Xinfangfangia lacusdiani sp. nov.</title>
        <authorList>
            <person name="Deng Y."/>
            <person name="Zhang Y.Q."/>
        </authorList>
    </citation>
    <scope>NUCLEOTIDE SEQUENCE [LARGE SCALE GENOMIC DNA]</scope>
    <source>
        <strain evidence="1 2">CPCC 101601</strain>
    </source>
</reference>
<evidence type="ECO:0000313" key="2">
    <source>
        <dbReference type="Proteomes" id="UP001239680"/>
    </source>
</evidence>
<dbReference type="RefSeq" id="WP_306680439.1">
    <property type="nucleotide sequence ID" value="NZ_JAVDBT010000008.1"/>
</dbReference>
<organism evidence="1 2">
    <name type="scientific">Pseudogemmobacter lacusdianii</name>
    <dbReference type="NCBI Taxonomy" id="3069608"/>
    <lineage>
        <taxon>Bacteria</taxon>
        <taxon>Pseudomonadati</taxon>
        <taxon>Pseudomonadota</taxon>
        <taxon>Alphaproteobacteria</taxon>
        <taxon>Rhodobacterales</taxon>
        <taxon>Paracoccaceae</taxon>
        <taxon>Pseudogemmobacter</taxon>
    </lineage>
</organism>
<accession>A0ABU0VZV4</accession>